<keyword evidence="2" id="KW-0732">Signal</keyword>
<comment type="caution">
    <text evidence="3">The sequence shown here is derived from an EMBL/GenBank/DDBJ whole genome shotgun (WGS) entry which is preliminary data.</text>
</comment>
<protein>
    <recommendedName>
        <fullName evidence="5">Outer membrane protein beta-barrel domain-containing protein</fullName>
    </recommendedName>
</protein>
<evidence type="ECO:0000256" key="2">
    <source>
        <dbReference type="SAM" id="SignalP"/>
    </source>
</evidence>
<feature type="compositionally biased region" description="Low complexity" evidence="1">
    <location>
        <begin position="23"/>
        <end position="49"/>
    </location>
</feature>
<feature type="chain" id="PRO_5031115913" description="Outer membrane protein beta-barrel domain-containing protein" evidence="2">
    <location>
        <begin position="22"/>
        <end position="218"/>
    </location>
</feature>
<dbReference type="EMBL" id="JABKAU010000006">
    <property type="protein sequence ID" value="NVO30466.1"/>
    <property type="molecule type" value="Genomic_DNA"/>
</dbReference>
<dbReference type="Proteomes" id="UP000565521">
    <property type="component" value="Unassembled WGS sequence"/>
</dbReference>
<sequence>MNRYPMPGAAALLLLAATAHAQQQQLPQTPQPTQQQPYQQPANPYAYPQSGQSPASLYRRSALGITLGWGAPYGWGFDYAHMVSPRVDVNAGFGLGISGAKIGVGSRFYVAPEKKVSPYFGANLVLSSATNNSLDVDGDYTEYTTKSNAVLNLRSGLRWQPGRVGLLGTLGYGVRLGGDPIVYSSAYPNPTQLTRDLAQAIGPGGLELSLGMSIGLGR</sequence>
<feature type="region of interest" description="Disordered" evidence="1">
    <location>
        <begin position="23"/>
        <end position="53"/>
    </location>
</feature>
<dbReference type="RefSeq" id="WP_176907225.1">
    <property type="nucleotide sequence ID" value="NZ_JABKAU010000006.1"/>
</dbReference>
<gene>
    <name evidence="3" type="ORF">HW554_04550</name>
</gene>
<name>A0A7Y7U499_9BACT</name>
<evidence type="ECO:0000256" key="1">
    <source>
        <dbReference type="SAM" id="MobiDB-lite"/>
    </source>
</evidence>
<evidence type="ECO:0000313" key="4">
    <source>
        <dbReference type="Proteomes" id="UP000565521"/>
    </source>
</evidence>
<proteinExistence type="predicted"/>
<evidence type="ECO:0008006" key="5">
    <source>
        <dbReference type="Google" id="ProtNLM"/>
    </source>
</evidence>
<evidence type="ECO:0000313" key="3">
    <source>
        <dbReference type="EMBL" id="NVO30466.1"/>
    </source>
</evidence>
<dbReference type="SUPFAM" id="SSF81995">
    <property type="entry name" value="beta-sandwich domain of Sec23/24"/>
    <property type="match status" value="1"/>
</dbReference>
<feature type="signal peptide" evidence="2">
    <location>
        <begin position="1"/>
        <end position="21"/>
    </location>
</feature>
<accession>A0A7Y7U499</accession>
<reference evidence="3 4" key="1">
    <citation type="submission" date="2020-05" db="EMBL/GenBank/DDBJ databases">
        <title>Hymenobacter terrestris sp. nov. and Hymenobacter lapidiphilus sp. nov., isolated from regoliths in Antarctica.</title>
        <authorList>
            <person name="Sedlacek I."/>
            <person name="Pantucek R."/>
            <person name="Zeman M."/>
            <person name="Holochova P."/>
            <person name="Kralova S."/>
            <person name="Stankova E."/>
            <person name="Sedo O."/>
            <person name="Micenkova L."/>
            <person name="Svec P."/>
            <person name="Gupta V."/>
            <person name="Sood U."/>
            <person name="Korpole U.S."/>
            <person name="Lal R."/>
        </authorList>
    </citation>
    <scope>NUCLEOTIDE SEQUENCE [LARGE SCALE GENOMIC DNA]</scope>
    <source>
        <strain evidence="3 4">P5342</strain>
    </source>
</reference>
<keyword evidence="4" id="KW-1185">Reference proteome</keyword>
<organism evidence="3 4">
    <name type="scientific">Hymenobacter lapidiphilus</name>
    <dbReference type="NCBI Taxonomy" id="2608003"/>
    <lineage>
        <taxon>Bacteria</taxon>
        <taxon>Pseudomonadati</taxon>
        <taxon>Bacteroidota</taxon>
        <taxon>Cytophagia</taxon>
        <taxon>Cytophagales</taxon>
        <taxon>Hymenobacteraceae</taxon>
        <taxon>Hymenobacter</taxon>
    </lineage>
</organism>
<dbReference type="AlphaFoldDB" id="A0A7Y7U499"/>